<dbReference type="FunFam" id="3.40.50.1370:FF:000001">
    <property type="entry name" value="Aspartate carbamoyltransferase"/>
    <property type="match status" value="1"/>
</dbReference>
<evidence type="ECO:0000313" key="11">
    <source>
        <dbReference type="Proteomes" id="UP000076625"/>
    </source>
</evidence>
<evidence type="ECO:0000256" key="3">
    <source>
        <dbReference type="ARBA" id="ARBA00022679"/>
    </source>
</evidence>
<comment type="pathway">
    <text evidence="1 7">Pyrimidine metabolism; UMP biosynthesis via de novo pathway; (S)-dihydroorotate from bicarbonate: step 2/3.</text>
</comment>
<feature type="binding site" evidence="7">
    <location>
        <position position="105"/>
    </location>
    <ligand>
        <name>carbamoyl phosphate</name>
        <dbReference type="ChEBI" id="CHEBI:58228"/>
    </ligand>
</feature>
<evidence type="ECO:0000259" key="9">
    <source>
        <dbReference type="Pfam" id="PF02729"/>
    </source>
</evidence>
<dbReference type="InterPro" id="IPR036901">
    <property type="entry name" value="Asp/Orn_carbamoylTrfase_sf"/>
</dbReference>
<sequence length="306" mass="34208">MANPLFRKHILSIPDFSREELELIVDTAARLKASPRDDLLQGRLIASCFFEPSTRTRLSFETAIQRLGGRVIGFDNASNTSTKKGETLSDSIRIISSYADAIVMRHHKEGAARLASEFSEVPVINGGDGANQHPSQTLLDLFTIRETQGTLEGLSLAFVGDLKYGRTVHSLAQALSLFGCRFYFVGPEALAMPDYICEMLAERGVSYTLAETIEEVIPEVDVLYMTRVQKERFDEADYQKIQGRFVLREDMLKGARDNMKILHPLPRVDEIETAVDASPHAYYFEQAKNGVFARQALLSLVLNETV</sequence>
<organism evidence="10 11">
    <name type="scientific">Crenobacter luteus</name>
    <dbReference type="NCBI Taxonomy" id="1452487"/>
    <lineage>
        <taxon>Bacteria</taxon>
        <taxon>Pseudomonadati</taxon>
        <taxon>Pseudomonadota</taxon>
        <taxon>Betaproteobacteria</taxon>
        <taxon>Neisseriales</taxon>
        <taxon>Neisseriaceae</taxon>
        <taxon>Crenobacter</taxon>
    </lineage>
</organism>
<evidence type="ECO:0000256" key="4">
    <source>
        <dbReference type="ARBA" id="ARBA00022975"/>
    </source>
</evidence>
<comment type="similarity">
    <text evidence="2 7">Belongs to the aspartate/ornithine carbamoyltransferase superfamily. ATCase family.</text>
</comment>
<evidence type="ECO:0000259" key="8">
    <source>
        <dbReference type="Pfam" id="PF00185"/>
    </source>
</evidence>
<feature type="binding site" evidence="7">
    <location>
        <position position="227"/>
    </location>
    <ligand>
        <name>L-aspartate</name>
        <dbReference type="ChEBI" id="CHEBI:29991"/>
    </ligand>
</feature>
<dbReference type="Pfam" id="PF00185">
    <property type="entry name" value="OTCace"/>
    <property type="match status" value="1"/>
</dbReference>
<dbReference type="GO" id="GO:0006207">
    <property type="term" value="P:'de novo' pyrimidine nucleobase biosynthetic process"/>
    <property type="evidence" value="ECO:0007669"/>
    <property type="project" value="InterPro"/>
</dbReference>
<evidence type="ECO:0000256" key="7">
    <source>
        <dbReference type="HAMAP-Rule" id="MF_00001"/>
    </source>
</evidence>
<keyword evidence="11" id="KW-1185">Reference proteome</keyword>
<keyword evidence="3 7" id="KW-0808">Transferase</keyword>
<feature type="binding site" evidence="7">
    <location>
        <position position="133"/>
    </location>
    <ligand>
        <name>carbamoyl phosphate</name>
        <dbReference type="ChEBI" id="CHEBI:58228"/>
    </ligand>
</feature>
<dbReference type="Pfam" id="PF02729">
    <property type="entry name" value="OTCace_N"/>
    <property type="match status" value="1"/>
</dbReference>
<dbReference type="GO" id="GO:0006520">
    <property type="term" value="P:amino acid metabolic process"/>
    <property type="evidence" value="ECO:0007669"/>
    <property type="project" value="InterPro"/>
</dbReference>
<dbReference type="STRING" id="1452487.AVW16_11695"/>
<comment type="caution">
    <text evidence="10">The sequence shown here is derived from an EMBL/GenBank/DDBJ whole genome shotgun (WGS) entry which is preliminary data.</text>
</comment>
<evidence type="ECO:0000256" key="2">
    <source>
        <dbReference type="ARBA" id="ARBA00008896"/>
    </source>
</evidence>
<proteinExistence type="inferred from homology"/>
<comment type="catalytic activity">
    <reaction evidence="6 7">
        <text>carbamoyl phosphate + L-aspartate = N-carbamoyl-L-aspartate + phosphate + H(+)</text>
        <dbReference type="Rhea" id="RHEA:20013"/>
        <dbReference type="ChEBI" id="CHEBI:15378"/>
        <dbReference type="ChEBI" id="CHEBI:29991"/>
        <dbReference type="ChEBI" id="CHEBI:32814"/>
        <dbReference type="ChEBI" id="CHEBI:43474"/>
        <dbReference type="ChEBI" id="CHEBI:58228"/>
        <dbReference type="EC" id="2.1.3.2"/>
    </reaction>
</comment>
<gene>
    <name evidence="7" type="primary">pyrB</name>
    <name evidence="10" type="ORF">AVW16_11695</name>
</gene>
<comment type="function">
    <text evidence="5 7">Catalyzes the condensation of carbamoyl phosphate and aspartate to form carbamoyl aspartate and inorganic phosphate, the committed step in the de novo pyrimidine nucleotide biosynthesis pathway.</text>
</comment>
<dbReference type="GO" id="GO:0004070">
    <property type="term" value="F:aspartate carbamoyltransferase activity"/>
    <property type="evidence" value="ECO:0007669"/>
    <property type="project" value="UniProtKB-UniRule"/>
</dbReference>
<dbReference type="UniPathway" id="UPA00070">
    <property type="reaction ID" value="UER00116"/>
</dbReference>
<name>A0A163CHP4_9NEIS</name>
<dbReference type="Gene3D" id="3.40.50.1370">
    <property type="entry name" value="Aspartate/ornithine carbamoyltransferase"/>
    <property type="match status" value="2"/>
</dbReference>
<feature type="binding site" evidence="7">
    <location>
        <position position="136"/>
    </location>
    <ligand>
        <name>carbamoyl phosphate</name>
        <dbReference type="ChEBI" id="CHEBI:58228"/>
    </ligand>
</feature>
<feature type="binding site" evidence="7">
    <location>
        <position position="166"/>
    </location>
    <ligand>
        <name>L-aspartate</name>
        <dbReference type="ChEBI" id="CHEBI:29991"/>
    </ligand>
</feature>
<dbReference type="SUPFAM" id="SSF53671">
    <property type="entry name" value="Aspartate/ornithine carbamoyltransferase"/>
    <property type="match status" value="1"/>
</dbReference>
<dbReference type="AlphaFoldDB" id="A0A163CHP4"/>
<dbReference type="RefSeq" id="WP_066612257.1">
    <property type="nucleotide sequence ID" value="NZ_LQQU01000022.1"/>
</dbReference>
<dbReference type="EC" id="2.1.3.2" evidence="7"/>
<feature type="binding site" evidence="7">
    <location>
        <position position="266"/>
    </location>
    <ligand>
        <name>carbamoyl phosphate</name>
        <dbReference type="ChEBI" id="CHEBI:58228"/>
    </ligand>
</feature>
<dbReference type="GO" id="GO:0016597">
    <property type="term" value="F:amino acid binding"/>
    <property type="evidence" value="ECO:0007669"/>
    <property type="project" value="InterPro"/>
</dbReference>
<evidence type="ECO:0000256" key="5">
    <source>
        <dbReference type="ARBA" id="ARBA00043884"/>
    </source>
</evidence>
<feature type="domain" description="Aspartate/ornithine carbamoyltransferase carbamoyl-P binding" evidence="9">
    <location>
        <begin position="8"/>
        <end position="146"/>
    </location>
</feature>
<feature type="binding site" evidence="7">
    <location>
        <position position="265"/>
    </location>
    <ligand>
        <name>carbamoyl phosphate</name>
        <dbReference type="ChEBI" id="CHEBI:58228"/>
    </ligand>
</feature>
<dbReference type="Proteomes" id="UP000076625">
    <property type="component" value="Unassembled WGS sequence"/>
</dbReference>
<dbReference type="NCBIfam" id="TIGR00670">
    <property type="entry name" value="asp_carb_tr"/>
    <property type="match status" value="1"/>
</dbReference>
<comment type="subunit">
    <text evidence="7">Heterododecamer (2C3:3R2) of six catalytic PyrB chains organized as two trimers (C3), and six regulatory PyrI chains organized as three dimers (R2).</text>
</comment>
<keyword evidence="4 7" id="KW-0665">Pyrimidine biosynthesis</keyword>
<dbReference type="InterPro" id="IPR006130">
    <property type="entry name" value="Asp/Orn_carbamoylTrfase"/>
</dbReference>
<evidence type="ECO:0000256" key="6">
    <source>
        <dbReference type="ARBA" id="ARBA00048859"/>
    </source>
</evidence>
<reference evidence="11" key="1">
    <citation type="submission" date="2016-01" db="EMBL/GenBank/DDBJ databases">
        <title>Draft genome of Chromobacterium sp. F49.</title>
        <authorList>
            <person name="Hong K.W."/>
        </authorList>
    </citation>
    <scope>NUCLEOTIDE SEQUENCE [LARGE SCALE GENOMIC DNA]</scope>
    <source>
        <strain evidence="11">CN10</strain>
    </source>
</reference>
<feature type="domain" description="Aspartate/ornithine carbamoyltransferase Asp/Orn-binding" evidence="8">
    <location>
        <begin position="152"/>
        <end position="300"/>
    </location>
</feature>
<dbReference type="PRINTS" id="PR00101">
    <property type="entry name" value="ATCASE"/>
</dbReference>
<dbReference type="InterPro" id="IPR006131">
    <property type="entry name" value="Asp_carbamoyltransf_Asp/Orn-bd"/>
</dbReference>
<dbReference type="PANTHER" id="PTHR45753">
    <property type="entry name" value="ORNITHINE CARBAMOYLTRANSFERASE, MITOCHONDRIAL"/>
    <property type="match status" value="1"/>
</dbReference>
<dbReference type="PROSITE" id="PS00097">
    <property type="entry name" value="CARBAMOYLTRANSFERASE"/>
    <property type="match status" value="1"/>
</dbReference>
<dbReference type="FunFam" id="3.40.50.1370:FF:000002">
    <property type="entry name" value="Aspartate carbamoyltransferase 2"/>
    <property type="match status" value="1"/>
</dbReference>
<dbReference type="HAMAP" id="MF_00001">
    <property type="entry name" value="Asp_carb_tr"/>
    <property type="match status" value="1"/>
</dbReference>
<feature type="binding site" evidence="7">
    <location>
        <position position="55"/>
    </location>
    <ligand>
        <name>carbamoyl phosphate</name>
        <dbReference type="ChEBI" id="CHEBI:58228"/>
    </ligand>
</feature>
<dbReference type="GO" id="GO:0044205">
    <property type="term" value="P:'de novo' UMP biosynthetic process"/>
    <property type="evidence" value="ECO:0007669"/>
    <property type="project" value="UniProtKB-UniRule"/>
</dbReference>
<accession>A0A163CHP4</accession>
<evidence type="ECO:0000256" key="1">
    <source>
        <dbReference type="ARBA" id="ARBA00004852"/>
    </source>
</evidence>
<dbReference type="PRINTS" id="PR00100">
    <property type="entry name" value="AOTCASE"/>
</dbReference>
<dbReference type="GO" id="GO:0005829">
    <property type="term" value="C:cytosol"/>
    <property type="evidence" value="ECO:0007669"/>
    <property type="project" value="TreeGrafter"/>
</dbReference>
<dbReference type="InterPro" id="IPR002082">
    <property type="entry name" value="Asp_carbamoyltransf"/>
</dbReference>
<evidence type="ECO:0000313" key="10">
    <source>
        <dbReference type="EMBL" id="KZE32457.1"/>
    </source>
</evidence>
<feature type="binding site" evidence="7">
    <location>
        <position position="84"/>
    </location>
    <ligand>
        <name>L-aspartate</name>
        <dbReference type="ChEBI" id="CHEBI:29991"/>
    </ligand>
</feature>
<dbReference type="InterPro" id="IPR006132">
    <property type="entry name" value="Asp/Orn_carbamoyltranf_P-bd"/>
</dbReference>
<feature type="binding site" evidence="7">
    <location>
        <position position="56"/>
    </location>
    <ligand>
        <name>carbamoyl phosphate</name>
        <dbReference type="ChEBI" id="CHEBI:58228"/>
    </ligand>
</feature>
<dbReference type="PANTHER" id="PTHR45753:SF6">
    <property type="entry name" value="ASPARTATE CARBAMOYLTRANSFERASE"/>
    <property type="match status" value="1"/>
</dbReference>
<protein>
    <recommendedName>
        <fullName evidence="7">Aspartate carbamoyltransferase</fullName>
        <ecNumber evidence="7">2.1.3.2</ecNumber>
    </recommendedName>
    <alternativeName>
        <fullName evidence="7">Aspartate transcarbamylase</fullName>
        <shortName evidence="7">ATCase</shortName>
    </alternativeName>
</protein>
<dbReference type="NCBIfam" id="NF002032">
    <property type="entry name" value="PRK00856.1"/>
    <property type="match status" value="1"/>
</dbReference>
<dbReference type="EMBL" id="LQQU01000022">
    <property type="protein sequence ID" value="KZE32457.1"/>
    <property type="molecule type" value="Genomic_DNA"/>
</dbReference>
<dbReference type="OrthoDB" id="9774690at2"/>